<dbReference type="SUPFAM" id="SSF55811">
    <property type="entry name" value="Nudix"/>
    <property type="match status" value="1"/>
</dbReference>
<dbReference type="InterPro" id="IPR000086">
    <property type="entry name" value="NUDIX_hydrolase_dom"/>
</dbReference>
<evidence type="ECO:0000256" key="6">
    <source>
        <dbReference type="SAM" id="MobiDB-lite"/>
    </source>
</evidence>
<dbReference type="Gene3D" id="3.90.79.10">
    <property type="entry name" value="Nucleoside Triphosphate Pyrophosphohydrolase"/>
    <property type="match status" value="1"/>
</dbReference>
<dbReference type="InterPro" id="IPR024195">
    <property type="entry name" value="NUDIX_hydrolase_YfcD_pred"/>
</dbReference>
<evidence type="ECO:0000256" key="2">
    <source>
        <dbReference type="ARBA" id="ARBA00005582"/>
    </source>
</evidence>
<evidence type="ECO:0000313" key="9">
    <source>
        <dbReference type="Proteomes" id="UP001500755"/>
    </source>
</evidence>
<gene>
    <name evidence="8" type="ORF">GCM10009755_06310</name>
</gene>
<feature type="domain" description="Nudix hydrolase" evidence="7">
    <location>
        <begin position="52"/>
        <end position="186"/>
    </location>
</feature>
<reference evidence="8 9" key="1">
    <citation type="journal article" date="2019" name="Int. J. Syst. Evol. Microbiol.">
        <title>The Global Catalogue of Microorganisms (GCM) 10K type strain sequencing project: providing services to taxonomists for standard genome sequencing and annotation.</title>
        <authorList>
            <consortium name="The Broad Institute Genomics Platform"/>
            <consortium name="The Broad Institute Genome Sequencing Center for Infectious Disease"/>
            <person name="Wu L."/>
            <person name="Ma J."/>
        </authorList>
    </citation>
    <scope>NUCLEOTIDE SEQUENCE [LARGE SCALE GENOMIC DNA]</scope>
    <source>
        <strain evidence="8 9">JCM 14546</strain>
    </source>
</reference>
<comment type="caution">
    <text evidence="8">The sequence shown here is derived from an EMBL/GenBank/DDBJ whole genome shotgun (WGS) entry which is preliminary data.</text>
</comment>
<dbReference type="Proteomes" id="UP001500755">
    <property type="component" value="Unassembled WGS sequence"/>
</dbReference>
<keyword evidence="5" id="KW-0460">Magnesium</keyword>
<feature type="region of interest" description="Disordered" evidence="6">
    <location>
        <begin position="1"/>
        <end position="39"/>
    </location>
</feature>
<accession>A0ABN2T7M0</accession>
<dbReference type="RefSeq" id="WP_344306887.1">
    <property type="nucleotide sequence ID" value="NZ_BAAANO010000005.1"/>
</dbReference>
<keyword evidence="3" id="KW-0479">Metal-binding</keyword>
<evidence type="ECO:0000256" key="3">
    <source>
        <dbReference type="ARBA" id="ARBA00022723"/>
    </source>
</evidence>
<sequence length="199" mass="21404">MSAPGSPDPSAAAPPDRSAGASAAQERVPLYGPDGRPTGEVVTRARMRAENLRHAATSVLVRDSAGRIVVHRRTDTKDVYPGLYDFTAGGVLTAGEENDPHAAAVREVREELGIENPVLEPVGEGEYADAHARYHAFLFVCVHDGPLVLQEDEVAWADRVAPEDLHRMLGTGETEGSYTFVPDSRALWASSLSQLLPPR</sequence>
<evidence type="ECO:0000256" key="1">
    <source>
        <dbReference type="ARBA" id="ARBA00001946"/>
    </source>
</evidence>
<dbReference type="EMBL" id="BAAANO010000005">
    <property type="protein sequence ID" value="GAA2000914.1"/>
    <property type="molecule type" value="Genomic_DNA"/>
</dbReference>
<evidence type="ECO:0000256" key="4">
    <source>
        <dbReference type="ARBA" id="ARBA00022801"/>
    </source>
</evidence>
<dbReference type="PANTHER" id="PTHR10885:SF0">
    <property type="entry name" value="ISOPENTENYL-DIPHOSPHATE DELTA-ISOMERASE"/>
    <property type="match status" value="1"/>
</dbReference>
<feature type="compositionally biased region" description="Low complexity" evidence="6">
    <location>
        <begin position="1"/>
        <end position="24"/>
    </location>
</feature>
<evidence type="ECO:0000256" key="5">
    <source>
        <dbReference type="ARBA" id="ARBA00022842"/>
    </source>
</evidence>
<dbReference type="PIRSF" id="PIRSF017340">
    <property type="entry name" value="Nudix_hydro"/>
    <property type="match status" value="1"/>
</dbReference>
<dbReference type="PANTHER" id="PTHR10885">
    <property type="entry name" value="ISOPENTENYL-DIPHOSPHATE DELTA-ISOMERASE"/>
    <property type="match status" value="1"/>
</dbReference>
<dbReference type="Pfam" id="PF00293">
    <property type="entry name" value="NUDIX"/>
    <property type="match status" value="1"/>
</dbReference>
<comment type="similarity">
    <text evidence="2">Belongs to the Nudix hydrolase family.</text>
</comment>
<dbReference type="PROSITE" id="PS51462">
    <property type="entry name" value="NUDIX"/>
    <property type="match status" value="1"/>
</dbReference>
<keyword evidence="4" id="KW-0378">Hydrolase</keyword>
<comment type="cofactor">
    <cofactor evidence="1">
        <name>Mg(2+)</name>
        <dbReference type="ChEBI" id="CHEBI:18420"/>
    </cofactor>
</comment>
<evidence type="ECO:0000313" key="8">
    <source>
        <dbReference type="EMBL" id="GAA2000914.1"/>
    </source>
</evidence>
<proteinExistence type="inferred from homology"/>
<keyword evidence="9" id="KW-1185">Reference proteome</keyword>
<organism evidence="8 9">
    <name type="scientific">Brevibacterium samyangense</name>
    <dbReference type="NCBI Taxonomy" id="366888"/>
    <lineage>
        <taxon>Bacteria</taxon>
        <taxon>Bacillati</taxon>
        <taxon>Actinomycetota</taxon>
        <taxon>Actinomycetes</taxon>
        <taxon>Micrococcales</taxon>
        <taxon>Brevibacteriaceae</taxon>
        <taxon>Brevibacterium</taxon>
    </lineage>
</organism>
<protein>
    <recommendedName>
        <fullName evidence="7">Nudix hydrolase domain-containing protein</fullName>
    </recommendedName>
</protein>
<dbReference type="InterPro" id="IPR015797">
    <property type="entry name" value="NUDIX_hydrolase-like_dom_sf"/>
</dbReference>
<evidence type="ECO:0000259" key="7">
    <source>
        <dbReference type="PROSITE" id="PS51462"/>
    </source>
</evidence>
<name>A0ABN2T7M0_9MICO</name>